<dbReference type="OrthoDB" id="5700647at2"/>
<sequence length="180" mass="20586" precursor="true">MQWMLGRLSALALLTGLLSACVNHQILDQWPETVPDQRYFIEAYHQDELNQQRQSDVEYLNWVVRFYQGSELMVTGWNDITPAVLLDLEGDVLQQAQQKSHRLGLLISAEWAKDNDVRDIDSAMLSLWGSIMVAVQEPEMRLAAMDLISNDVEALLSNQLHASDISEQRYINRLGLDPDF</sequence>
<evidence type="ECO:0000256" key="1">
    <source>
        <dbReference type="SAM" id="SignalP"/>
    </source>
</evidence>
<keyword evidence="3" id="KW-1185">Reference proteome</keyword>
<dbReference type="AlphaFoldDB" id="A0A0S2KBG6"/>
<feature type="signal peptide" evidence="1">
    <location>
        <begin position="1"/>
        <end position="20"/>
    </location>
</feature>
<reference evidence="2 3" key="1">
    <citation type="submission" date="2015-11" db="EMBL/GenBank/DDBJ databases">
        <authorList>
            <person name="Zhang Y."/>
            <person name="Guo Z."/>
        </authorList>
    </citation>
    <scope>NUCLEOTIDE SEQUENCE [LARGE SCALE GENOMIC DNA]</scope>
    <source>
        <strain evidence="2 3">KCTC 32221</strain>
    </source>
</reference>
<accession>A0A0S2KBG6</accession>
<dbReference type="EMBL" id="CP013189">
    <property type="protein sequence ID" value="ALO45282.1"/>
    <property type="molecule type" value="Genomic_DNA"/>
</dbReference>
<keyword evidence="1" id="KW-0732">Signal</keyword>
<organism evidence="2 3">
    <name type="scientific">Pseudohongiella spirulinae</name>
    <dbReference type="NCBI Taxonomy" id="1249552"/>
    <lineage>
        <taxon>Bacteria</taxon>
        <taxon>Pseudomonadati</taxon>
        <taxon>Pseudomonadota</taxon>
        <taxon>Gammaproteobacteria</taxon>
        <taxon>Pseudomonadales</taxon>
        <taxon>Pseudohongiellaceae</taxon>
        <taxon>Pseudohongiella</taxon>
    </lineage>
</organism>
<evidence type="ECO:0000313" key="2">
    <source>
        <dbReference type="EMBL" id="ALO45282.1"/>
    </source>
</evidence>
<dbReference type="KEGG" id="pspi:PS2015_599"/>
<dbReference type="PROSITE" id="PS51257">
    <property type="entry name" value="PROKAR_LIPOPROTEIN"/>
    <property type="match status" value="1"/>
</dbReference>
<evidence type="ECO:0000313" key="3">
    <source>
        <dbReference type="Proteomes" id="UP000065641"/>
    </source>
</evidence>
<dbReference type="STRING" id="1249552.PS2015_599"/>
<evidence type="ECO:0008006" key="4">
    <source>
        <dbReference type="Google" id="ProtNLM"/>
    </source>
</evidence>
<dbReference type="RefSeq" id="WP_058020814.1">
    <property type="nucleotide sequence ID" value="NZ_CP013189.1"/>
</dbReference>
<dbReference type="Proteomes" id="UP000065641">
    <property type="component" value="Chromosome"/>
</dbReference>
<protein>
    <recommendedName>
        <fullName evidence="4">Lipoprotein</fullName>
    </recommendedName>
</protein>
<feature type="chain" id="PRO_5006601547" description="Lipoprotein" evidence="1">
    <location>
        <begin position="21"/>
        <end position="180"/>
    </location>
</feature>
<name>A0A0S2KBG6_9GAMM</name>
<proteinExistence type="predicted"/>
<gene>
    <name evidence="2" type="ORF">PS2015_599</name>
</gene>